<gene>
    <name evidence="2" type="ORF">SNEC2469_LOCUS29788</name>
</gene>
<dbReference type="AlphaFoldDB" id="A0A813B7D4"/>
<keyword evidence="3" id="KW-1185">Reference proteome</keyword>
<evidence type="ECO:0000313" key="2">
    <source>
        <dbReference type="EMBL" id="CAE7893157.1"/>
    </source>
</evidence>
<organism evidence="2 3">
    <name type="scientific">Symbiodinium necroappetens</name>
    <dbReference type="NCBI Taxonomy" id="1628268"/>
    <lineage>
        <taxon>Eukaryota</taxon>
        <taxon>Sar</taxon>
        <taxon>Alveolata</taxon>
        <taxon>Dinophyceae</taxon>
        <taxon>Suessiales</taxon>
        <taxon>Symbiodiniaceae</taxon>
        <taxon>Symbiodinium</taxon>
    </lineage>
</organism>
<feature type="region of interest" description="Disordered" evidence="1">
    <location>
        <begin position="69"/>
        <end position="102"/>
    </location>
</feature>
<accession>A0A813B7D4</accession>
<name>A0A813B7D4_9DINO</name>
<sequence>RPWRSGRACVHAPRRDRALRALERLRRAVAEFPREARREVLEAMAPTTRRALLAFMERSQALVARARLDAGPESGQSPRKAFKAKERLARPWRPRTARSERQGGVYRKQGGWLAKLCLVPHFYVSSRCFQNPQQAASMLKVLCRARDLTQAGATSSIYRSELLKQALVDACCQEGLELQDLAPSFTAYVDAKGIVGCAVSSRSSTCLEEALDHRSLLLAGRAKGWSHFREAWLHVLQATVQRRPSRAWGRARSKPLQKAHAEVFVDKARRSFELQRQATAAMVCRKRLAKAAQKVDAVLQGPGPCKKRSL</sequence>
<evidence type="ECO:0000256" key="1">
    <source>
        <dbReference type="SAM" id="MobiDB-lite"/>
    </source>
</evidence>
<proteinExistence type="predicted"/>
<evidence type="ECO:0000313" key="3">
    <source>
        <dbReference type="Proteomes" id="UP000601435"/>
    </source>
</evidence>
<dbReference type="Proteomes" id="UP000601435">
    <property type="component" value="Unassembled WGS sequence"/>
</dbReference>
<dbReference type="EMBL" id="CAJNJA010067874">
    <property type="protein sequence ID" value="CAE7893157.1"/>
    <property type="molecule type" value="Genomic_DNA"/>
</dbReference>
<dbReference type="OrthoDB" id="421629at2759"/>
<protein>
    <submittedName>
        <fullName evidence="2">Uncharacterized protein</fullName>
    </submittedName>
</protein>
<comment type="caution">
    <text evidence="2">The sequence shown here is derived from an EMBL/GenBank/DDBJ whole genome shotgun (WGS) entry which is preliminary data.</text>
</comment>
<feature type="non-terminal residue" evidence="2">
    <location>
        <position position="1"/>
    </location>
</feature>
<reference evidence="2" key="1">
    <citation type="submission" date="2021-02" db="EMBL/GenBank/DDBJ databases">
        <authorList>
            <person name="Dougan E. K."/>
            <person name="Rhodes N."/>
            <person name="Thang M."/>
            <person name="Chan C."/>
        </authorList>
    </citation>
    <scope>NUCLEOTIDE SEQUENCE</scope>
</reference>